<feature type="compositionally biased region" description="Basic and acidic residues" evidence="1">
    <location>
        <begin position="126"/>
        <end position="138"/>
    </location>
</feature>
<feature type="region of interest" description="Disordered" evidence="1">
    <location>
        <begin position="189"/>
        <end position="218"/>
    </location>
</feature>
<evidence type="ECO:0000256" key="1">
    <source>
        <dbReference type="SAM" id="MobiDB-lite"/>
    </source>
</evidence>
<feature type="region of interest" description="Disordered" evidence="1">
    <location>
        <begin position="595"/>
        <end position="617"/>
    </location>
</feature>
<dbReference type="HOGENOM" id="CLU_018595_0_0_1"/>
<dbReference type="EMBL" id="KN822039">
    <property type="protein sequence ID" value="KIM62811.1"/>
    <property type="molecule type" value="Genomic_DNA"/>
</dbReference>
<dbReference type="Proteomes" id="UP000053989">
    <property type="component" value="Unassembled WGS sequence"/>
</dbReference>
<feature type="compositionally biased region" description="Basic and acidic residues" evidence="1">
    <location>
        <begin position="149"/>
        <end position="165"/>
    </location>
</feature>
<protein>
    <submittedName>
        <fullName evidence="2">Uncharacterized protein</fullName>
    </submittedName>
</protein>
<accession>A0A0C3E449</accession>
<proteinExistence type="predicted"/>
<evidence type="ECO:0000313" key="2">
    <source>
        <dbReference type="EMBL" id="KIM62811.1"/>
    </source>
</evidence>
<keyword evidence="3" id="KW-1185">Reference proteome</keyword>
<organism evidence="2 3">
    <name type="scientific">Scleroderma citrinum Foug A</name>
    <dbReference type="NCBI Taxonomy" id="1036808"/>
    <lineage>
        <taxon>Eukaryota</taxon>
        <taxon>Fungi</taxon>
        <taxon>Dikarya</taxon>
        <taxon>Basidiomycota</taxon>
        <taxon>Agaricomycotina</taxon>
        <taxon>Agaricomycetes</taxon>
        <taxon>Agaricomycetidae</taxon>
        <taxon>Boletales</taxon>
        <taxon>Sclerodermatineae</taxon>
        <taxon>Sclerodermataceae</taxon>
        <taxon>Scleroderma</taxon>
    </lineage>
</organism>
<feature type="region of interest" description="Disordered" evidence="1">
    <location>
        <begin position="495"/>
        <end position="516"/>
    </location>
</feature>
<evidence type="ECO:0000313" key="3">
    <source>
        <dbReference type="Proteomes" id="UP000053989"/>
    </source>
</evidence>
<reference evidence="3" key="2">
    <citation type="submission" date="2015-01" db="EMBL/GenBank/DDBJ databases">
        <title>Evolutionary Origins and Diversification of the Mycorrhizal Mutualists.</title>
        <authorList>
            <consortium name="DOE Joint Genome Institute"/>
            <consortium name="Mycorrhizal Genomics Consortium"/>
            <person name="Kohler A."/>
            <person name="Kuo A."/>
            <person name="Nagy L.G."/>
            <person name="Floudas D."/>
            <person name="Copeland A."/>
            <person name="Barry K.W."/>
            <person name="Cichocki N."/>
            <person name="Veneault-Fourrey C."/>
            <person name="LaButti K."/>
            <person name="Lindquist E.A."/>
            <person name="Lipzen A."/>
            <person name="Lundell T."/>
            <person name="Morin E."/>
            <person name="Murat C."/>
            <person name="Riley R."/>
            <person name="Ohm R."/>
            <person name="Sun H."/>
            <person name="Tunlid A."/>
            <person name="Henrissat B."/>
            <person name="Grigoriev I.V."/>
            <person name="Hibbett D.S."/>
            <person name="Martin F."/>
        </authorList>
    </citation>
    <scope>NUCLEOTIDE SEQUENCE [LARGE SCALE GENOMIC DNA]</scope>
    <source>
        <strain evidence="3">Foug A</strain>
    </source>
</reference>
<feature type="region of interest" description="Disordered" evidence="1">
    <location>
        <begin position="531"/>
        <end position="579"/>
    </location>
</feature>
<reference evidence="2 3" key="1">
    <citation type="submission" date="2014-04" db="EMBL/GenBank/DDBJ databases">
        <authorList>
            <consortium name="DOE Joint Genome Institute"/>
            <person name="Kuo A."/>
            <person name="Kohler A."/>
            <person name="Nagy L.G."/>
            <person name="Floudas D."/>
            <person name="Copeland A."/>
            <person name="Barry K.W."/>
            <person name="Cichocki N."/>
            <person name="Veneault-Fourrey C."/>
            <person name="LaButti K."/>
            <person name="Lindquist E.A."/>
            <person name="Lipzen A."/>
            <person name="Lundell T."/>
            <person name="Morin E."/>
            <person name="Murat C."/>
            <person name="Sun H."/>
            <person name="Tunlid A."/>
            <person name="Henrissat B."/>
            <person name="Grigoriev I.V."/>
            <person name="Hibbett D.S."/>
            <person name="Martin F."/>
            <person name="Nordberg H.P."/>
            <person name="Cantor M.N."/>
            <person name="Hua S.X."/>
        </authorList>
    </citation>
    <scope>NUCLEOTIDE SEQUENCE [LARGE SCALE GENOMIC DNA]</scope>
    <source>
        <strain evidence="2 3">Foug A</strain>
    </source>
</reference>
<feature type="compositionally biased region" description="Acidic residues" evidence="1">
    <location>
        <begin position="543"/>
        <end position="559"/>
    </location>
</feature>
<dbReference type="AlphaFoldDB" id="A0A0C3E449"/>
<feature type="region of interest" description="Disordered" evidence="1">
    <location>
        <begin position="434"/>
        <end position="471"/>
    </location>
</feature>
<name>A0A0C3E449_9AGAM</name>
<feature type="region of interest" description="Disordered" evidence="1">
    <location>
        <begin position="107"/>
        <end position="174"/>
    </location>
</feature>
<dbReference type="InParanoid" id="A0A0C3E449"/>
<gene>
    <name evidence="2" type="ORF">SCLCIDRAFT_24644</name>
</gene>
<dbReference type="OrthoDB" id="2631959at2759"/>
<feature type="compositionally biased region" description="Polar residues" evidence="1">
    <location>
        <begin position="497"/>
        <end position="506"/>
    </location>
</feature>
<sequence>MESLTGKTSEEVEIPKLAENGRNWKIYCAKIIEAAATDITDPLGVLAGWQPDDGSYDWECLDAILKWTFYTSVPISILCPIQKLDTMHKIFNYLAKRFFEQAGAAAEDISADSEKQKKSPTSADTATERHASAERNNEDLTTTKALTRGTEDVDNRNVGRQDPCTKAEASGTSAKCTETTPVVLKSALPHETQTKLQNSLPLTPRPPIEGEPSGCKQEAVESVVTAGRANGTVETAKPTEIADVNRTALLGRGLVERASGVNEGDRTECEPQSRLQQMQLYCKESRQRNEIANENIPSTYGLLLEGEWTVFASGEARDPKGDANALDTATEHAYHPSELRMTEDANGVESEGCREGASKSASVDVAAAECCQQLVGTADSDPSQGVEPAEMSNVSKTLVTVSVELEDLCSSGILHVCLGNRADGLRDHVDVLSGQTDAPSVETDADRPANKPENVNEPDGRGNLADTSSMYTDMHSIGNGTETPENETVNIRKCQIGQKTRNSPNATEIAMPEPASRWRRVGVGDVKLERAGEAIAPSVEGETACDDDGDGDRDGDGDGDGMTSGSSIDSMRVKAATHPASKPSVWTRYASMATRKDQDRIWKRQPNAKSRNDLPRMRQCSAATWKRFETFLWGP</sequence>